<feature type="chain" id="PRO_5002316953" evidence="4">
    <location>
        <begin position="23"/>
        <end position="561"/>
    </location>
</feature>
<dbReference type="STRING" id="1314674.A0A0D7BFP2"/>
<dbReference type="Pfam" id="PF13848">
    <property type="entry name" value="Thioredoxin_6"/>
    <property type="match status" value="1"/>
</dbReference>
<evidence type="ECO:0000256" key="3">
    <source>
        <dbReference type="SAM" id="Phobius"/>
    </source>
</evidence>
<feature type="domain" description="Thioredoxin" evidence="5">
    <location>
        <begin position="6"/>
        <end position="131"/>
    </location>
</feature>
<comment type="similarity">
    <text evidence="1">Belongs to the protein disulfide isomerase family.</text>
</comment>
<keyword evidence="2 4" id="KW-0732">Signal</keyword>
<accession>A0A0D7BFP2</accession>
<evidence type="ECO:0000256" key="2">
    <source>
        <dbReference type="ARBA" id="ARBA00022729"/>
    </source>
</evidence>
<evidence type="ECO:0000313" key="6">
    <source>
        <dbReference type="EMBL" id="KIY69040.1"/>
    </source>
</evidence>
<dbReference type="GO" id="GO:0006457">
    <property type="term" value="P:protein folding"/>
    <property type="evidence" value="ECO:0007669"/>
    <property type="project" value="TreeGrafter"/>
</dbReference>
<dbReference type="EMBL" id="KN880491">
    <property type="protein sequence ID" value="KIY69040.1"/>
    <property type="molecule type" value="Genomic_DNA"/>
</dbReference>
<feature type="transmembrane region" description="Helical" evidence="3">
    <location>
        <begin position="524"/>
        <end position="546"/>
    </location>
</feature>
<keyword evidence="3" id="KW-0472">Membrane</keyword>
<sequence length="561" mass="62267">MRFWQALLTSLAITCSAVPVNTETVLRALNPENFKTSVANGVWFVEHYSPYCGHCRHFAPTWEELVKISETDVQGVTLAQVNCAVDGDLCNDNGIKGYPTLNMYKDGEFVEKFSGARELESLVKFIKRYAPEAPQAAVTPEPVVASYIPNPDGLVRVLNENTFASTIAEGPAFVKFYAPWCGHCKKLAPKWKDLARQLQGKLTIAEVNCDDNKALCKTENIEGFPTLVYYSPGGSKTDYSGSRQLDALKAFAEKASAPPTRAIAAQDIDNYIREDKVAYFLLHSSPDTLTALSPLFATLLGSPTVYTVSNPSESLFTRFGVTGNWALLAFKDNDVSAPTAVLSSPVATVDKARTQQWLATNRLPTTIELTQDTFQSVMKSPAKPLVVLAAVNDDNKEELKRRFSALSASWRKNGKKDREVVFAWMDLGRWKDWMKSMYGVSGKGDKVSDVPVVVADHQALVYWNVDADGKTIDVMDEKSVFSAVEGAAKGTIKSIHSENLMERLARHLNVYMQSFETFIVQHPFMSVVGFFAFLGVVILAMQRWILSDLPDDRHREKGRLD</sequence>
<keyword evidence="7" id="KW-1185">Reference proteome</keyword>
<dbReference type="PANTHER" id="PTHR45672:SF3">
    <property type="entry name" value="THIOREDOXIN DOMAIN-CONTAINING PROTEIN 5"/>
    <property type="match status" value="1"/>
</dbReference>
<dbReference type="CDD" id="cd02961">
    <property type="entry name" value="PDI_a_family"/>
    <property type="match status" value="1"/>
</dbReference>
<dbReference type="AlphaFoldDB" id="A0A0D7BFP2"/>
<evidence type="ECO:0000256" key="1">
    <source>
        <dbReference type="ARBA" id="ARBA00006347"/>
    </source>
</evidence>
<dbReference type="SUPFAM" id="SSF52833">
    <property type="entry name" value="Thioredoxin-like"/>
    <property type="match status" value="3"/>
</dbReference>
<dbReference type="InterPro" id="IPR036249">
    <property type="entry name" value="Thioredoxin-like_sf"/>
</dbReference>
<dbReference type="PRINTS" id="PR00421">
    <property type="entry name" value="THIOREDOXIN"/>
</dbReference>
<dbReference type="PROSITE" id="PS00194">
    <property type="entry name" value="THIOREDOXIN_1"/>
    <property type="match status" value="1"/>
</dbReference>
<evidence type="ECO:0000256" key="4">
    <source>
        <dbReference type="SAM" id="SignalP"/>
    </source>
</evidence>
<feature type="domain" description="Thioredoxin" evidence="5">
    <location>
        <begin position="135"/>
        <end position="257"/>
    </location>
</feature>
<dbReference type="GO" id="GO:0005783">
    <property type="term" value="C:endoplasmic reticulum"/>
    <property type="evidence" value="ECO:0007669"/>
    <property type="project" value="TreeGrafter"/>
</dbReference>
<reference evidence="6 7" key="1">
    <citation type="journal article" date="2015" name="Fungal Genet. Biol.">
        <title>Evolution of novel wood decay mechanisms in Agaricales revealed by the genome sequences of Fistulina hepatica and Cylindrobasidium torrendii.</title>
        <authorList>
            <person name="Floudas D."/>
            <person name="Held B.W."/>
            <person name="Riley R."/>
            <person name="Nagy L.G."/>
            <person name="Koehler G."/>
            <person name="Ransdell A.S."/>
            <person name="Younus H."/>
            <person name="Chow J."/>
            <person name="Chiniquy J."/>
            <person name="Lipzen A."/>
            <person name="Tritt A."/>
            <person name="Sun H."/>
            <person name="Haridas S."/>
            <person name="LaButti K."/>
            <person name="Ohm R.A."/>
            <person name="Kues U."/>
            <person name="Blanchette R.A."/>
            <person name="Grigoriev I.V."/>
            <person name="Minto R.E."/>
            <person name="Hibbett D.S."/>
        </authorList>
    </citation>
    <scope>NUCLEOTIDE SEQUENCE [LARGE SCALE GENOMIC DNA]</scope>
    <source>
        <strain evidence="6 7">FP15055 ss-10</strain>
    </source>
</reference>
<keyword evidence="3" id="KW-1133">Transmembrane helix</keyword>
<dbReference type="InterPro" id="IPR051063">
    <property type="entry name" value="PDI"/>
</dbReference>
<gene>
    <name evidence="6" type="ORF">CYLTODRAFT_394437</name>
</gene>
<dbReference type="PANTHER" id="PTHR45672">
    <property type="entry name" value="PROTEIN DISULFIDE-ISOMERASE C17H9.14C-RELATED"/>
    <property type="match status" value="1"/>
</dbReference>
<evidence type="ECO:0000259" key="5">
    <source>
        <dbReference type="PROSITE" id="PS51352"/>
    </source>
</evidence>
<dbReference type="Pfam" id="PF00085">
    <property type="entry name" value="Thioredoxin"/>
    <property type="match status" value="2"/>
</dbReference>
<protein>
    <submittedName>
        <fullName evidence="6">Thioredoxin-domain-containing protein</fullName>
    </submittedName>
</protein>
<keyword evidence="3" id="KW-0812">Transmembrane</keyword>
<evidence type="ECO:0000313" key="7">
    <source>
        <dbReference type="Proteomes" id="UP000054007"/>
    </source>
</evidence>
<dbReference type="OrthoDB" id="72053at2759"/>
<dbReference type="InterPro" id="IPR013766">
    <property type="entry name" value="Thioredoxin_domain"/>
</dbReference>
<feature type="signal peptide" evidence="4">
    <location>
        <begin position="1"/>
        <end position="22"/>
    </location>
</feature>
<dbReference type="Proteomes" id="UP000054007">
    <property type="component" value="Unassembled WGS sequence"/>
</dbReference>
<name>A0A0D7BFP2_9AGAR</name>
<organism evidence="6 7">
    <name type="scientific">Cylindrobasidium torrendii FP15055 ss-10</name>
    <dbReference type="NCBI Taxonomy" id="1314674"/>
    <lineage>
        <taxon>Eukaryota</taxon>
        <taxon>Fungi</taxon>
        <taxon>Dikarya</taxon>
        <taxon>Basidiomycota</taxon>
        <taxon>Agaricomycotina</taxon>
        <taxon>Agaricomycetes</taxon>
        <taxon>Agaricomycetidae</taxon>
        <taxon>Agaricales</taxon>
        <taxon>Marasmiineae</taxon>
        <taxon>Physalacriaceae</taxon>
        <taxon>Cylindrobasidium</taxon>
    </lineage>
</organism>
<proteinExistence type="inferred from homology"/>
<dbReference type="GO" id="GO:0003756">
    <property type="term" value="F:protein disulfide isomerase activity"/>
    <property type="evidence" value="ECO:0007669"/>
    <property type="project" value="TreeGrafter"/>
</dbReference>
<dbReference type="Gene3D" id="3.40.30.10">
    <property type="entry name" value="Glutaredoxin"/>
    <property type="match status" value="3"/>
</dbReference>
<dbReference type="PROSITE" id="PS51352">
    <property type="entry name" value="THIOREDOXIN_2"/>
    <property type="match status" value="2"/>
</dbReference>
<dbReference type="InterPro" id="IPR017937">
    <property type="entry name" value="Thioredoxin_CS"/>
</dbReference>